<evidence type="ECO:0000313" key="2">
    <source>
        <dbReference type="Proteomes" id="UP000299102"/>
    </source>
</evidence>
<comment type="caution">
    <text evidence="1">The sequence shown here is derived from an EMBL/GenBank/DDBJ whole genome shotgun (WGS) entry which is preliminary data.</text>
</comment>
<protein>
    <submittedName>
        <fullName evidence="1">Immediate early response 3-interacting protein 1</fullName>
    </submittedName>
</protein>
<reference evidence="1 2" key="1">
    <citation type="journal article" date="2019" name="Commun. Biol.">
        <title>The bagworm genome reveals a unique fibroin gene that provides high tensile strength.</title>
        <authorList>
            <person name="Kono N."/>
            <person name="Nakamura H."/>
            <person name="Ohtoshi R."/>
            <person name="Tomita M."/>
            <person name="Numata K."/>
            <person name="Arakawa K."/>
        </authorList>
    </citation>
    <scope>NUCLEOTIDE SEQUENCE [LARGE SCALE GENOMIC DNA]</scope>
</reference>
<dbReference type="OrthoDB" id="15356at2759"/>
<evidence type="ECO:0000313" key="1">
    <source>
        <dbReference type="EMBL" id="GBP94359.1"/>
    </source>
</evidence>
<keyword evidence="2" id="KW-1185">Reference proteome</keyword>
<organism evidence="1 2">
    <name type="scientific">Eumeta variegata</name>
    <name type="common">Bagworm moth</name>
    <name type="synonym">Eumeta japonica</name>
    <dbReference type="NCBI Taxonomy" id="151549"/>
    <lineage>
        <taxon>Eukaryota</taxon>
        <taxon>Metazoa</taxon>
        <taxon>Ecdysozoa</taxon>
        <taxon>Arthropoda</taxon>
        <taxon>Hexapoda</taxon>
        <taxon>Insecta</taxon>
        <taxon>Pterygota</taxon>
        <taxon>Neoptera</taxon>
        <taxon>Endopterygota</taxon>
        <taxon>Lepidoptera</taxon>
        <taxon>Glossata</taxon>
        <taxon>Ditrysia</taxon>
        <taxon>Tineoidea</taxon>
        <taxon>Psychidae</taxon>
        <taxon>Oiketicinae</taxon>
        <taxon>Eumeta</taxon>
    </lineage>
</organism>
<dbReference type="AlphaFoldDB" id="A0A4C2A5C1"/>
<gene>
    <name evidence="1" type="primary">ier3ip1</name>
    <name evidence="1" type="ORF">EVAR_91639_1</name>
</gene>
<name>A0A4C2A5C1_EUMVA</name>
<dbReference type="EMBL" id="BGZK01002494">
    <property type="protein sequence ID" value="GBP94359.1"/>
    <property type="molecule type" value="Genomic_DNA"/>
</dbReference>
<proteinExistence type="predicted"/>
<dbReference type="Proteomes" id="UP000299102">
    <property type="component" value="Unassembled WGS sequence"/>
</dbReference>
<accession>A0A4C2A5C1</accession>
<sequence>MTHCRVPPEPSVRARARNERFLFHSIGRCVRVRERESGRTQPTLGWGANSQNQGFGDQSSVKFQILNLVRSIRTVTRKQENVASACPQGWSPALVATQSKMHFCEDNFDLMMDIFNGPNLWHDVLSKEWFHSSSKLIGKFVSSSNSVPSDSAGTSEEGDALTAPATTARRLEKYMYITGLN</sequence>